<evidence type="ECO:0000313" key="1">
    <source>
        <dbReference type="EMBL" id="SMQ97306.1"/>
    </source>
</evidence>
<dbReference type="EMBL" id="LT853885">
    <property type="protein sequence ID" value="SMR01358.1"/>
    <property type="molecule type" value="Genomic_DNA"/>
</dbReference>
<sequence length="62" mass="6695">MQTRIGVDAVAGDRTAVGYTKVRYRGLAKNVAQVLTLFALSKLRMVRGQLLPARGSCCRTVG</sequence>
<dbReference type="AlphaFoldDB" id="A0A1Y6H2D8"/>
<dbReference type="Proteomes" id="UP000195953">
    <property type="component" value="Chromosome 1"/>
</dbReference>
<dbReference type="KEGG" id="xfr:BER92_00140"/>
<reference evidence="1 3" key="1">
    <citation type="submission" date="2017-05" db="EMBL/GenBank/DDBJ databases">
        <authorList>
            <person name="Blom J."/>
        </authorList>
    </citation>
    <scope>NUCLEOTIDE SEQUENCE [LARGE SCALE GENOMIC DNA]</scope>
    <source>
        <strain evidence="1">PD885</strain>
    </source>
</reference>
<evidence type="ECO:0000313" key="2">
    <source>
        <dbReference type="EMBL" id="SMR01358.1"/>
    </source>
</evidence>
<dbReference type="Proteomes" id="UP000195877">
    <property type="component" value="Chromosome 1"/>
</dbReference>
<dbReference type="EMBL" id="LT853882">
    <property type="protein sequence ID" value="SMQ97306.1"/>
    <property type="molecule type" value="Genomic_DNA"/>
</dbReference>
<name>A0A1Y6H2D8_9XANT</name>
<evidence type="ECO:0000313" key="3">
    <source>
        <dbReference type="Proteomes" id="UP000195877"/>
    </source>
</evidence>
<protein>
    <submittedName>
        <fullName evidence="2">IS1479 transposase</fullName>
    </submittedName>
</protein>
<gene>
    <name evidence="2" type="ORF">PD5205_00034</name>
    <name evidence="1" type="ORF">PD885_00034</name>
</gene>
<organism evidence="2 4">
    <name type="scientific">Xanthomonas fragariae</name>
    <dbReference type="NCBI Taxonomy" id="48664"/>
    <lineage>
        <taxon>Bacteria</taxon>
        <taxon>Pseudomonadati</taxon>
        <taxon>Pseudomonadota</taxon>
        <taxon>Gammaproteobacteria</taxon>
        <taxon>Lysobacterales</taxon>
        <taxon>Lysobacteraceae</taxon>
        <taxon>Xanthomonas</taxon>
    </lineage>
</organism>
<evidence type="ECO:0000313" key="4">
    <source>
        <dbReference type="Proteomes" id="UP000195953"/>
    </source>
</evidence>
<keyword evidence="3" id="KW-1185">Reference proteome</keyword>
<accession>A0A1Y6H2D8</accession>
<proteinExistence type="predicted"/>
<reference evidence="2 4" key="2">
    <citation type="submission" date="2017-05" db="EMBL/GenBank/DDBJ databases">
        <authorList>
            <person name="Song R."/>
            <person name="Chenine A.L."/>
            <person name="Ruprecht R.M."/>
        </authorList>
    </citation>
    <scope>NUCLEOTIDE SEQUENCE [LARGE SCALE GENOMIC DNA]</scope>
    <source>
        <strain evidence="2">PD5205</strain>
    </source>
</reference>
<dbReference type="eggNOG" id="COG3039">
    <property type="taxonomic scope" value="Bacteria"/>
</dbReference>